<protein>
    <submittedName>
        <fullName evidence="2">Uncharacterized protein</fullName>
    </submittedName>
</protein>
<keyword evidence="3" id="KW-1185">Reference proteome</keyword>
<gene>
    <name evidence="2" type="ORF">TVAG_403750</name>
</gene>
<accession>A2ELQ3</accession>
<dbReference type="RefSeq" id="XP_001318641.1">
    <property type="nucleotide sequence ID" value="XM_001318606.1"/>
</dbReference>
<feature type="transmembrane region" description="Helical" evidence="1">
    <location>
        <begin position="303"/>
        <end position="328"/>
    </location>
</feature>
<dbReference type="KEGG" id="tva:4764311"/>
<dbReference type="VEuPathDB" id="TrichDB:TVAG_403750"/>
<evidence type="ECO:0000313" key="2">
    <source>
        <dbReference type="EMBL" id="EAY06418.1"/>
    </source>
</evidence>
<name>A2ELQ3_TRIV3</name>
<keyword evidence="1" id="KW-0812">Transmembrane</keyword>
<organism evidence="2 3">
    <name type="scientific">Trichomonas vaginalis (strain ATCC PRA-98 / G3)</name>
    <dbReference type="NCBI Taxonomy" id="412133"/>
    <lineage>
        <taxon>Eukaryota</taxon>
        <taxon>Metamonada</taxon>
        <taxon>Parabasalia</taxon>
        <taxon>Trichomonadida</taxon>
        <taxon>Trichomonadidae</taxon>
        <taxon>Trichomonas</taxon>
    </lineage>
</organism>
<evidence type="ECO:0000256" key="1">
    <source>
        <dbReference type="SAM" id="Phobius"/>
    </source>
</evidence>
<reference evidence="2" key="1">
    <citation type="submission" date="2006-10" db="EMBL/GenBank/DDBJ databases">
        <authorList>
            <person name="Amadeo P."/>
            <person name="Zhao Q."/>
            <person name="Wortman J."/>
            <person name="Fraser-Liggett C."/>
            <person name="Carlton J."/>
        </authorList>
    </citation>
    <scope>NUCLEOTIDE SEQUENCE</scope>
    <source>
        <strain evidence="2">G3</strain>
    </source>
</reference>
<dbReference type="InParanoid" id="A2ELQ3"/>
<reference evidence="2" key="2">
    <citation type="journal article" date="2007" name="Science">
        <title>Draft genome sequence of the sexually transmitted pathogen Trichomonas vaginalis.</title>
        <authorList>
            <person name="Carlton J.M."/>
            <person name="Hirt R.P."/>
            <person name="Silva J.C."/>
            <person name="Delcher A.L."/>
            <person name="Schatz M."/>
            <person name="Zhao Q."/>
            <person name="Wortman J.R."/>
            <person name="Bidwell S.L."/>
            <person name="Alsmark U.C.M."/>
            <person name="Besteiro S."/>
            <person name="Sicheritz-Ponten T."/>
            <person name="Noel C.J."/>
            <person name="Dacks J.B."/>
            <person name="Foster P.G."/>
            <person name="Simillion C."/>
            <person name="Van de Peer Y."/>
            <person name="Miranda-Saavedra D."/>
            <person name="Barton G.J."/>
            <person name="Westrop G.D."/>
            <person name="Mueller S."/>
            <person name="Dessi D."/>
            <person name="Fiori P.L."/>
            <person name="Ren Q."/>
            <person name="Paulsen I."/>
            <person name="Zhang H."/>
            <person name="Bastida-Corcuera F.D."/>
            <person name="Simoes-Barbosa A."/>
            <person name="Brown M.T."/>
            <person name="Hayes R.D."/>
            <person name="Mukherjee M."/>
            <person name="Okumura C.Y."/>
            <person name="Schneider R."/>
            <person name="Smith A.J."/>
            <person name="Vanacova S."/>
            <person name="Villalvazo M."/>
            <person name="Haas B.J."/>
            <person name="Pertea M."/>
            <person name="Feldblyum T.V."/>
            <person name="Utterback T.R."/>
            <person name="Shu C.L."/>
            <person name="Osoegawa K."/>
            <person name="de Jong P.J."/>
            <person name="Hrdy I."/>
            <person name="Horvathova L."/>
            <person name="Zubacova Z."/>
            <person name="Dolezal P."/>
            <person name="Malik S.B."/>
            <person name="Logsdon J.M. Jr."/>
            <person name="Henze K."/>
            <person name="Gupta A."/>
            <person name="Wang C.C."/>
            <person name="Dunne R.L."/>
            <person name="Upcroft J.A."/>
            <person name="Upcroft P."/>
            <person name="White O."/>
            <person name="Salzberg S.L."/>
            <person name="Tang P."/>
            <person name="Chiu C.-H."/>
            <person name="Lee Y.-S."/>
            <person name="Embley T.M."/>
            <person name="Coombs G.H."/>
            <person name="Mottram J.C."/>
            <person name="Tachezy J."/>
            <person name="Fraser-Liggett C.M."/>
            <person name="Johnson P.J."/>
        </authorList>
    </citation>
    <scope>NUCLEOTIDE SEQUENCE [LARGE SCALE GENOMIC DNA]</scope>
    <source>
        <strain evidence="2">G3</strain>
    </source>
</reference>
<dbReference type="EMBL" id="DS113424">
    <property type="protein sequence ID" value="EAY06418.1"/>
    <property type="molecule type" value="Genomic_DNA"/>
</dbReference>
<dbReference type="AlphaFoldDB" id="A2ELQ3"/>
<dbReference type="Proteomes" id="UP000001542">
    <property type="component" value="Unassembled WGS sequence"/>
</dbReference>
<proteinExistence type="predicted"/>
<dbReference type="VEuPathDB" id="TrichDB:TVAGG3_0895020"/>
<sequence length="354" mass="41421">MMLYPLNFINLTEETIFYDQSVINHRNIGQCVFHIQRNFDLSINVSKFDKFVLELKTIGQFDMNFYQQTSSPLSFRNCHGIFTKFIDGKLPNSLSIYDASRIFDSKEHYTMNRLYFHQKAEISSDTKTFLHVSPFYLDLHASYKKNNNVTIVPRNLELNSVTQETNDEITTSNLILEYQTYSKFRGIENLSNLYINFSLSKVPFLYIENLQVRNEKLKIHCLNIVSSEQLFVDDMVQNISIDVVCFNHSNVKDFQVVYISDHWQFDSKTRVFDLVLRDRGDHKCFAFEKRQPDPKSPSPKKNLTLFIVLPVSVIVLILLIVVLTFYVIKWHKKHSINSFMSAEISQTDVTQGLL</sequence>
<keyword evidence="1" id="KW-0472">Membrane</keyword>
<evidence type="ECO:0000313" key="3">
    <source>
        <dbReference type="Proteomes" id="UP000001542"/>
    </source>
</evidence>
<keyword evidence="1" id="KW-1133">Transmembrane helix</keyword>